<dbReference type="Gene3D" id="1.25.10.10">
    <property type="entry name" value="Leucine-rich Repeat Variant"/>
    <property type="match status" value="1"/>
</dbReference>
<evidence type="ECO:0000313" key="3">
    <source>
        <dbReference type="Proteomes" id="UP000717585"/>
    </source>
</evidence>
<dbReference type="InterPro" id="IPR016024">
    <property type="entry name" value="ARM-type_fold"/>
</dbReference>
<feature type="region of interest" description="Disordered" evidence="1">
    <location>
        <begin position="138"/>
        <end position="171"/>
    </location>
</feature>
<keyword evidence="3" id="KW-1185">Reference proteome</keyword>
<gene>
    <name evidence="2" type="ORF">J8273_3335</name>
</gene>
<evidence type="ECO:0000256" key="1">
    <source>
        <dbReference type="SAM" id="MobiDB-lite"/>
    </source>
</evidence>
<dbReference type="EMBL" id="JAHDYR010000025">
    <property type="protein sequence ID" value="KAG9393202.1"/>
    <property type="molecule type" value="Genomic_DNA"/>
</dbReference>
<evidence type="ECO:0000313" key="2">
    <source>
        <dbReference type="EMBL" id="KAG9393202.1"/>
    </source>
</evidence>
<reference evidence="2" key="1">
    <citation type="submission" date="2021-05" db="EMBL/GenBank/DDBJ databases">
        <title>A free-living protist that lacks canonical eukaryotic 1 DNA replication and segregation systems.</title>
        <authorList>
            <person name="Salas-Leiva D.E."/>
            <person name="Tromer E.C."/>
            <person name="Curtis B.A."/>
            <person name="Jerlstrom-Hultqvist J."/>
            <person name="Kolisko M."/>
            <person name="Yi Z."/>
            <person name="Salas-Leiva J.S."/>
            <person name="Gallot-Lavallee L."/>
            <person name="Kops G.J.P.L."/>
            <person name="Archibald J.M."/>
            <person name="Simpson A.G.B."/>
            <person name="Roger A.J."/>
        </authorList>
    </citation>
    <scope>NUCLEOTIDE SEQUENCE</scope>
    <source>
        <strain evidence="2">BICM</strain>
    </source>
</reference>
<dbReference type="Proteomes" id="UP000717585">
    <property type="component" value="Unassembled WGS sequence"/>
</dbReference>
<accession>A0A8J6E3H8</accession>
<proteinExistence type="predicted"/>
<feature type="compositionally biased region" description="Acidic residues" evidence="1">
    <location>
        <begin position="139"/>
        <end position="171"/>
    </location>
</feature>
<comment type="caution">
    <text evidence="2">The sequence shown here is derived from an EMBL/GenBank/DDBJ whole genome shotgun (WGS) entry which is preliminary data.</text>
</comment>
<protein>
    <submittedName>
        <fullName evidence="2">Uncharacterized protein</fullName>
    </submittedName>
</protein>
<sequence>MESVENCTKQRRCKFSNPKLMQHIIEEAKMAGVTEWYRQARMASIEKVLAVFTSPESLDTSIRTGLQVLINEIACPESRIRGSFNKQLLMALFELTRHKEWTIRLLALTALALLPRTIGGATFLTTFRAVTLDGVDLTSENDETVPEAEPELPESAAEEADAAEDEDDENDEFHPLTAVLVRSIDDESAPVRHQALALMVALTETDEGRKFLGSNEGRHAVHELLQVAMNRVGQQKYTLRTVTALTGLFTDDILTIDALIELPEYYAAILGSKPGPRTVQALASSLLVCLRVPVARLAMYHAGMLALMVEHLTRPEACVQERLALAKALAMLLNCHEAKTALEPHLADLCRVLLRRSDEGEFTIVMNELLLISSEYPPNRAQIETLLGRDSAMGRRSMIKPTF</sequence>
<dbReference type="AlphaFoldDB" id="A0A8J6E3H8"/>
<dbReference type="SUPFAM" id="SSF48371">
    <property type="entry name" value="ARM repeat"/>
    <property type="match status" value="1"/>
</dbReference>
<name>A0A8J6E3H8_9EUKA</name>
<dbReference type="InterPro" id="IPR011989">
    <property type="entry name" value="ARM-like"/>
</dbReference>
<organism evidence="2 3">
    <name type="scientific">Carpediemonas membranifera</name>
    <dbReference type="NCBI Taxonomy" id="201153"/>
    <lineage>
        <taxon>Eukaryota</taxon>
        <taxon>Metamonada</taxon>
        <taxon>Carpediemonas-like organisms</taxon>
        <taxon>Carpediemonas</taxon>
    </lineage>
</organism>